<gene>
    <name evidence="4" type="ORF">ACFOMD_08730</name>
</gene>
<feature type="active site" description="Nucleophile" evidence="2">
    <location>
        <position position="80"/>
    </location>
</feature>
<dbReference type="SUPFAM" id="SSF52151">
    <property type="entry name" value="FabD/lysophospholipase-like"/>
    <property type="match status" value="1"/>
</dbReference>
<keyword evidence="5" id="KW-1185">Reference proteome</keyword>
<keyword evidence="2" id="KW-0442">Lipid degradation</keyword>
<dbReference type="InterPro" id="IPR002641">
    <property type="entry name" value="PNPLA_dom"/>
</dbReference>
<accession>A0ABV7XAC4</accession>
<name>A0ABV7XAC4_9SPHN</name>
<dbReference type="InterPro" id="IPR019894">
    <property type="entry name" value="Patatin-related_protein"/>
</dbReference>
<dbReference type="Pfam" id="PF11856">
    <property type="entry name" value="DUF3376"/>
    <property type="match status" value="1"/>
</dbReference>
<dbReference type="EMBL" id="JBHRXV010000006">
    <property type="protein sequence ID" value="MFC3712653.1"/>
    <property type="molecule type" value="Genomic_DNA"/>
</dbReference>
<comment type="caution">
    <text evidence="2">Lacks conserved residue(s) required for the propagation of feature annotation.</text>
</comment>
<reference evidence="5" key="1">
    <citation type="journal article" date="2019" name="Int. J. Syst. Evol. Microbiol.">
        <title>The Global Catalogue of Microorganisms (GCM) 10K type strain sequencing project: providing services to taxonomists for standard genome sequencing and annotation.</title>
        <authorList>
            <consortium name="The Broad Institute Genomics Platform"/>
            <consortium name="The Broad Institute Genome Sequencing Center for Infectious Disease"/>
            <person name="Wu L."/>
            <person name="Ma J."/>
        </authorList>
    </citation>
    <scope>NUCLEOTIDE SEQUENCE [LARGE SCALE GENOMIC DNA]</scope>
    <source>
        <strain evidence="5">KCTC 42644</strain>
    </source>
</reference>
<dbReference type="PROSITE" id="PS51635">
    <property type="entry name" value="PNPLA"/>
    <property type="match status" value="1"/>
</dbReference>
<keyword evidence="1 2" id="KW-0443">Lipid metabolism</keyword>
<evidence type="ECO:0000256" key="2">
    <source>
        <dbReference type="PROSITE-ProRule" id="PRU01161"/>
    </source>
</evidence>
<protein>
    <submittedName>
        <fullName evidence="4">Patatin-like protein</fullName>
    </submittedName>
</protein>
<evidence type="ECO:0000313" key="4">
    <source>
        <dbReference type="EMBL" id="MFC3712653.1"/>
    </source>
</evidence>
<dbReference type="Pfam" id="PF01734">
    <property type="entry name" value="Patatin"/>
    <property type="match status" value="1"/>
</dbReference>
<organism evidence="4 5">
    <name type="scientific">Sphingoaurantiacus capsulatus</name>
    <dbReference type="NCBI Taxonomy" id="1771310"/>
    <lineage>
        <taxon>Bacteria</taxon>
        <taxon>Pseudomonadati</taxon>
        <taxon>Pseudomonadota</taxon>
        <taxon>Alphaproteobacteria</taxon>
        <taxon>Sphingomonadales</taxon>
        <taxon>Sphingosinicellaceae</taxon>
        <taxon>Sphingoaurantiacus</taxon>
    </lineage>
</organism>
<comment type="caution">
    <text evidence="4">The sequence shown here is derived from an EMBL/GenBank/DDBJ whole genome shotgun (WGS) entry which is preliminary data.</text>
</comment>
<dbReference type="Proteomes" id="UP001595615">
    <property type="component" value="Unassembled WGS sequence"/>
</dbReference>
<dbReference type="RefSeq" id="WP_380859940.1">
    <property type="nucleotide sequence ID" value="NZ_JBHRXV010000006.1"/>
</dbReference>
<sequence length="780" mass="86605">MREKELRLALVCYGGVSLAVYMHGIVKEAWKLLRASRSVHERGEPADSLDDSAVVYRDLLQAMAPHVNLRLVVDIVAGASAGGINGIQLAHAVAGGHDMEPLRHLWLENADIEKLLDPDAAPASAWSKLYARPLVWFASRDRGDDVDRIADPVAREEVRLKLSRFIRSRWFEPPFSGAGFTRLLYEALEAMEQGKRTPALLPPGQPLDLFVTTTDFYGYPEHLPLNSPPSVMETEHRLLISFRDEGRTAPRAIGTRAALTFAARATASFPGAFPPFRAGELDEVLGEIGDVWPDRDAFLQRAFAKRVAAGLDPMDASLIDGSVLANAPFRPAIDALRARPAHREVDRRFVYIDPKPGGHLFRMKGGRSDEPPGFFTAILHSLSNIPREQPIRDNLESLGTLSRRVRRLRHIVAGMRDEVDAAIERELGRTLMFFGLTTARLTEWRSRVQTAAAREAGYAYAAYAHLKLSHVVEHIAEMLSPLGDHVARDARERVRSSLWRWVNRNAVNDVTAKPGLLGGTTACIAFLKRFDIQYRIRRLRFVIRTLNLTMADLPEGQSPAALDHMKTGLYELLAPYLDRRTPGFFGSDVREPARDLAEDPQPALDALGDALGLSALDAAADARMIELLMADDISKPVRRSLVLAYLGYPFFDIATLPLLQTDGLDEFDEIKVDRISPDDATAIREGGAAATLKGIQFNAFGAFFSRAWRENDYLWGRLHAAERLIDIVASSLPRGTALPAGLTDKLKRRAFHAILDAEREYLTHSGDLIDRLKKEVDDAA</sequence>
<evidence type="ECO:0000256" key="1">
    <source>
        <dbReference type="ARBA" id="ARBA00023098"/>
    </source>
</evidence>
<dbReference type="InterPro" id="IPR024282">
    <property type="entry name" value="DUF3376"/>
</dbReference>
<feature type="domain" description="PNPLA" evidence="3">
    <location>
        <begin position="10"/>
        <end position="333"/>
    </location>
</feature>
<proteinExistence type="predicted"/>
<feature type="active site" description="Proton acceptor" evidence="2">
    <location>
        <position position="320"/>
    </location>
</feature>
<feature type="short sequence motif" description="GXSXG" evidence="2">
    <location>
        <begin position="78"/>
        <end position="82"/>
    </location>
</feature>
<dbReference type="InterPro" id="IPR016035">
    <property type="entry name" value="Acyl_Trfase/lysoPLipase"/>
</dbReference>
<dbReference type="Gene3D" id="3.40.1090.10">
    <property type="entry name" value="Cytosolic phospholipase A2 catalytic domain"/>
    <property type="match status" value="1"/>
</dbReference>
<keyword evidence="2" id="KW-0378">Hydrolase</keyword>
<evidence type="ECO:0000313" key="5">
    <source>
        <dbReference type="Proteomes" id="UP001595615"/>
    </source>
</evidence>
<evidence type="ECO:0000259" key="3">
    <source>
        <dbReference type="PROSITE" id="PS51635"/>
    </source>
</evidence>
<dbReference type="NCBIfam" id="TIGR03607">
    <property type="entry name" value="patatin-like protein"/>
    <property type="match status" value="1"/>
</dbReference>